<feature type="signal peptide" evidence="2">
    <location>
        <begin position="1"/>
        <end position="25"/>
    </location>
</feature>
<dbReference type="Gene3D" id="3.40.710.10">
    <property type="entry name" value="DD-peptidase/beta-lactamase superfamily"/>
    <property type="match status" value="1"/>
</dbReference>
<name>A0A439CXE0_9PEZI</name>
<comment type="caution">
    <text evidence="4">The sequence shown here is derived from an EMBL/GenBank/DDBJ whole genome shotgun (WGS) entry which is preliminary data.</text>
</comment>
<evidence type="ECO:0000256" key="2">
    <source>
        <dbReference type="SAM" id="SignalP"/>
    </source>
</evidence>
<reference evidence="4 5" key="1">
    <citation type="submission" date="2018-12" db="EMBL/GenBank/DDBJ databases">
        <title>Draft genome sequence of Xylaria grammica IHI A82.</title>
        <authorList>
            <person name="Buettner E."/>
            <person name="Kellner H."/>
        </authorList>
    </citation>
    <scope>NUCLEOTIDE SEQUENCE [LARGE SCALE GENOMIC DNA]</scope>
    <source>
        <strain evidence="4 5">IHI A82</strain>
    </source>
</reference>
<keyword evidence="5" id="KW-1185">Reference proteome</keyword>
<dbReference type="Proteomes" id="UP000286045">
    <property type="component" value="Unassembled WGS sequence"/>
</dbReference>
<organism evidence="4 5">
    <name type="scientific">Xylaria grammica</name>
    <dbReference type="NCBI Taxonomy" id="363999"/>
    <lineage>
        <taxon>Eukaryota</taxon>
        <taxon>Fungi</taxon>
        <taxon>Dikarya</taxon>
        <taxon>Ascomycota</taxon>
        <taxon>Pezizomycotina</taxon>
        <taxon>Sordariomycetes</taxon>
        <taxon>Xylariomycetidae</taxon>
        <taxon>Xylariales</taxon>
        <taxon>Xylariaceae</taxon>
        <taxon>Xylaria</taxon>
    </lineage>
</organism>
<dbReference type="PANTHER" id="PTHR43283">
    <property type="entry name" value="BETA-LACTAMASE-RELATED"/>
    <property type="match status" value="1"/>
</dbReference>
<proteinExistence type="predicted"/>
<evidence type="ECO:0000313" key="5">
    <source>
        <dbReference type="Proteomes" id="UP000286045"/>
    </source>
</evidence>
<keyword evidence="1" id="KW-0378">Hydrolase</keyword>
<dbReference type="InterPro" id="IPR050789">
    <property type="entry name" value="Diverse_Enzym_Activities"/>
</dbReference>
<dbReference type="PANTHER" id="PTHR43283:SF11">
    <property type="entry name" value="BETA-LACTAMASE-RELATED DOMAIN-CONTAINING PROTEIN"/>
    <property type="match status" value="1"/>
</dbReference>
<feature type="domain" description="Beta-lactamase-related" evidence="3">
    <location>
        <begin position="80"/>
        <end position="424"/>
    </location>
</feature>
<protein>
    <recommendedName>
        <fullName evidence="3">Beta-lactamase-related domain-containing protein</fullName>
    </recommendedName>
</protein>
<dbReference type="InterPro" id="IPR001466">
    <property type="entry name" value="Beta-lactam-related"/>
</dbReference>
<accession>A0A439CXE0</accession>
<feature type="chain" id="PRO_5019002685" description="Beta-lactamase-related domain-containing protein" evidence="2">
    <location>
        <begin position="26"/>
        <end position="447"/>
    </location>
</feature>
<evidence type="ECO:0000256" key="1">
    <source>
        <dbReference type="ARBA" id="ARBA00022801"/>
    </source>
</evidence>
<dbReference type="GO" id="GO:0016787">
    <property type="term" value="F:hydrolase activity"/>
    <property type="evidence" value="ECO:0007669"/>
    <property type="project" value="UniProtKB-KW"/>
</dbReference>
<dbReference type="Pfam" id="PF00144">
    <property type="entry name" value="Beta-lactamase"/>
    <property type="match status" value="1"/>
</dbReference>
<gene>
    <name evidence="4" type="ORF">EKO27_g8286</name>
</gene>
<dbReference type="STRING" id="363999.A0A439CXE0"/>
<dbReference type="InterPro" id="IPR012338">
    <property type="entry name" value="Beta-lactam/transpept-like"/>
</dbReference>
<keyword evidence="2" id="KW-0732">Signal</keyword>
<dbReference type="EMBL" id="RYZI01000305">
    <property type="protein sequence ID" value="RWA06810.1"/>
    <property type="molecule type" value="Genomic_DNA"/>
</dbReference>
<evidence type="ECO:0000313" key="4">
    <source>
        <dbReference type="EMBL" id="RWA06810.1"/>
    </source>
</evidence>
<sequence length="447" mass="48693">MTFITRNISTVGAVIVAILASAAPSLENSTYQQDVLRYGTPESVGMLPEPLRDMVANLTHFTEARNWGAKTSNQVVPIEPGGTTLVAHNGVIVSHFAFGKRNLWASVNGSTGVMLPPSEREDATIDTIYDMASLTKLYTTVAGLRCIDQGLISLNGTVTTYLPTFGTNGKENITILELMTHTSGFPADPAIGLWMPQYPTYESRIEQILNETLQNEPGAAYLYSDLNYMTLMLVIEAVTRKRLDDVIGEYTSMMGMADTFFNRGNAEGVEFPFYGRMATEEFQSTVLGDAEPQRPQPVRGTVHDENAWGLNGVSGHAGLFSTVLDTARFCQMILNNGTYGGERILSEQAVDLIFTNFNARFGAAAAHGVGFELNQYYTAGPMANLLAASHTGYTGTSVVVDRASNTLFLHFANRVHPSRNWSSNNIVRETLGAWVATALGRDVVFPL</sequence>
<evidence type="ECO:0000259" key="3">
    <source>
        <dbReference type="Pfam" id="PF00144"/>
    </source>
</evidence>
<dbReference type="AlphaFoldDB" id="A0A439CXE0"/>
<dbReference type="SUPFAM" id="SSF56601">
    <property type="entry name" value="beta-lactamase/transpeptidase-like"/>
    <property type="match status" value="1"/>
</dbReference>